<evidence type="ECO:0000313" key="3">
    <source>
        <dbReference type="Proteomes" id="UP000198734"/>
    </source>
</evidence>
<dbReference type="Pfam" id="PF14007">
    <property type="entry name" value="YtpI"/>
    <property type="match status" value="1"/>
</dbReference>
<dbReference type="STRING" id="126156.SAMN05421670_2149"/>
<feature type="transmembrane region" description="Helical" evidence="1">
    <location>
        <begin position="6"/>
        <end position="22"/>
    </location>
</feature>
<dbReference type="Proteomes" id="UP000198734">
    <property type="component" value="Unassembled WGS sequence"/>
</dbReference>
<evidence type="ECO:0000313" key="2">
    <source>
        <dbReference type="EMBL" id="SFQ46088.1"/>
    </source>
</evidence>
<proteinExistence type="predicted"/>
<feature type="transmembrane region" description="Helical" evidence="1">
    <location>
        <begin position="34"/>
        <end position="57"/>
    </location>
</feature>
<keyword evidence="1" id="KW-0472">Membrane</keyword>
<organism evidence="2 3">
    <name type="scientific">Psychrobacillus psychrotolerans</name>
    <dbReference type="NCBI Taxonomy" id="126156"/>
    <lineage>
        <taxon>Bacteria</taxon>
        <taxon>Bacillati</taxon>
        <taxon>Bacillota</taxon>
        <taxon>Bacilli</taxon>
        <taxon>Bacillales</taxon>
        <taxon>Bacillaceae</taxon>
        <taxon>Psychrobacillus</taxon>
    </lineage>
</organism>
<protein>
    <submittedName>
        <fullName evidence="2">YtpI-like protein</fullName>
    </submittedName>
</protein>
<sequence length="101" mass="11679">MLNILLVAVIVVTFVWYFYFKTKQFRTPLPIRKKWLGAKASVCLGAFLLFFGINFLIVYQSSITYVVAGLFILLGAYFTYHNVKVAKHYGQFVKEELSINQ</sequence>
<name>A0A1I5YPC8_9BACI</name>
<accession>A0A1I5YPC8</accession>
<dbReference type="AlphaFoldDB" id="A0A1I5YPC8"/>
<dbReference type="InterPro" id="IPR025618">
    <property type="entry name" value="YtpI"/>
</dbReference>
<keyword evidence="1" id="KW-0812">Transmembrane</keyword>
<evidence type="ECO:0000256" key="1">
    <source>
        <dbReference type="SAM" id="Phobius"/>
    </source>
</evidence>
<gene>
    <name evidence="2" type="ORF">SAMN05421670_2149</name>
</gene>
<keyword evidence="3" id="KW-1185">Reference proteome</keyword>
<dbReference type="OrthoDB" id="2453019at2"/>
<reference evidence="3" key="1">
    <citation type="submission" date="2016-10" db="EMBL/GenBank/DDBJ databases">
        <authorList>
            <person name="Varghese N."/>
            <person name="Submissions S."/>
        </authorList>
    </citation>
    <scope>NUCLEOTIDE SEQUENCE [LARGE SCALE GENOMIC DNA]</scope>
    <source>
        <strain evidence="3">DSM 11706</strain>
    </source>
</reference>
<dbReference type="EMBL" id="FOXU01000003">
    <property type="protein sequence ID" value="SFQ46088.1"/>
    <property type="molecule type" value="Genomic_DNA"/>
</dbReference>
<feature type="transmembrane region" description="Helical" evidence="1">
    <location>
        <begin position="63"/>
        <end position="80"/>
    </location>
</feature>
<dbReference type="RefSeq" id="WP_093536887.1">
    <property type="nucleotide sequence ID" value="NZ_CP183885.1"/>
</dbReference>
<keyword evidence="1" id="KW-1133">Transmembrane helix</keyword>